<feature type="transmembrane region" description="Helical" evidence="5">
    <location>
        <begin position="186"/>
        <end position="204"/>
    </location>
</feature>
<feature type="transmembrane region" description="Helical" evidence="5">
    <location>
        <begin position="387"/>
        <end position="409"/>
    </location>
</feature>
<dbReference type="Pfam" id="PF07690">
    <property type="entry name" value="MFS_1"/>
    <property type="match status" value="1"/>
</dbReference>
<keyword evidence="4 5" id="KW-0472">Membrane</keyword>
<evidence type="ECO:0000256" key="2">
    <source>
        <dbReference type="ARBA" id="ARBA00022692"/>
    </source>
</evidence>
<proteinExistence type="predicted"/>
<evidence type="ECO:0000256" key="3">
    <source>
        <dbReference type="ARBA" id="ARBA00022989"/>
    </source>
</evidence>
<evidence type="ECO:0000259" key="6">
    <source>
        <dbReference type="PROSITE" id="PS50850"/>
    </source>
</evidence>
<keyword evidence="2 5" id="KW-0812">Transmembrane</keyword>
<accession>A0A5C1AFC2</accession>
<dbReference type="GO" id="GO:0022857">
    <property type="term" value="F:transmembrane transporter activity"/>
    <property type="evidence" value="ECO:0007669"/>
    <property type="project" value="InterPro"/>
</dbReference>
<feature type="transmembrane region" description="Helical" evidence="5">
    <location>
        <begin position="299"/>
        <end position="318"/>
    </location>
</feature>
<feature type="transmembrane region" description="Helical" evidence="5">
    <location>
        <begin position="237"/>
        <end position="257"/>
    </location>
</feature>
<evidence type="ECO:0000256" key="1">
    <source>
        <dbReference type="ARBA" id="ARBA00004141"/>
    </source>
</evidence>
<feature type="transmembrane region" description="Helical" evidence="5">
    <location>
        <begin position="31"/>
        <end position="51"/>
    </location>
</feature>
<keyword evidence="3 5" id="KW-1133">Transmembrane helix</keyword>
<sequence length="422" mass="43769">MVDEALDVSRSQPFVAAHAGSRSALSWRSWAGINAANFFLAEVTGVTLPFVASSLKDHGWSPFGIGVATALAGLGVFLMQTPAGIMTDRSRGHRRLLAVASLVLGVCYGLLPLVPPTPLLWDSLLFLSGAVQAFFLPVLGALALGLVGHAGLSRLMGANQSFNHAGNLAAALAALGLVAIGGADAVFYAVFAVSLLSAASVYLIRGNELNEAAAAGAKTDEKTVGLRELLRDRRVQLLFAATALFHLANAPVMPLVAQNVKELGGNDRQVAFVVLVAQAVMIPVALLAGWLVDLWGRKPVFAIGFIALPVRIALYALAQTPEQLIWIQTLDGIGAGIYGVVIVSMVADLTHGKGGFNALSGLIATALSIGGVIGPLMTGALTQTLGYSVAFGVFAGIAAVAAAMFLVFVPETRNDSQPQEKK</sequence>
<feature type="transmembrane region" description="Helical" evidence="5">
    <location>
        <begin position="162"/>
        <end position="180"/>
    </location>
</feature>
<dbReference type="EMBL" id="CP042425">
    <property type="protein sequence ID" value="QEL17500.1"/>
    <property type="molecule type" value="Genomic_DNA"/>
</dbReference>
<dbReference type="RefSeq" id="WP_246173436.1">
    <property type="nucleotide sequence ID" value="NZ_CP042425.1"/>
</dbReference>
<comment type="subcellular location">
    <subcellularLocation>
        <location evidence="1">Membrane</location>
        <topology evidence="1">Multi-pass membrane protein</topology>
    </subcellularLocation>
</comment>
<feature type="transmembrane region" description="Helical" evidence="5">
    <location>
        <begin position="269"/>
        <end position="292"/>
    </location>
</feature>
<gene>
    <name evidence="7" type="ORF">PX52LOC_04489</name>
</gene>
<reference evidence="8" key="1">
    <citation type="submission" date="2019-08" db="EMBL/GenBank/DDBJ databases">
        <title>Limnoglobus roseus gen. nov., sp. nov., a novel freshwater planctomycete with a giant genome from the family Gemmataceae.</title>
        <authorList>
            <person name="Kulichevskaya I.S."/>
            <person name="Naumoff D.G."/>
            <person name="Miroshnikov K."/>
            <person name="Ivanova A."/>
            <person name="Philippov D.A."/>
            <person name="Hakobyan A."/>
            <person name="Rijpstra I.C."/>
            <person name="Sinninghe Damste J.S."/>
            <person name="Liesack W."/>
            <person name="Dedysh S.N."/>
        </authorList>
    </citation>
    <scope>NUCLEOTIDE SEQUENCE [LARGE SCALE GENOMIC DNA]</scope>
    <source>
        <strain evidence="8">PX52</strain>
    </source>
</reference>
<dbReference type="InterPro" id="IPR020846">
    <property type="entry name" value="MFS_dom"/>
</dbReference>
<dbReference type="InterPro" id="IPR005829">
    <property type="entry name" value="Sugar_transporter_CS"/>
</dbReference>
<feature type="transmembrane region" description="Helical" evidence="5">
    <location>
        <begin position="359"/>
        <end position="381"/>
    </location>
</feature>
<dbReference type="PROSITE" id="PS00216">
    <property type="entry name" value="SUGAR_TRANSPORT_1"/>
    <property type="match status" value="1"/>
</dbReference>
<organism evidence="7 8">
    <name type="scientific">Limnoglobus roseus</name>
    <dbReference type="NCBI Taxonomy" id="2598579"/>
    <lineage>
        <taxon>Bacteria</taxon>
        <taxon>Pseudomonadati</taxon>
        <taxon>Planctomycetota</taxon>
        <taxon>Planctomycetia</taxon>
        <taxon>Gemmatales</taxon>
        <taxon>Gemmataceae</taxon>
        <taxon>Limnoglobus</taxon>
    </lineage>
</organism>
<dbReference type="Gene3D" id="1.20.1250.20">
    <property type="entry name" value="MFS general substrate transporter like domains"/>
    <property type="match status" value="2"/>
</dbReference>
<dbReference type="KEGG" id="lrs:PX52LOC_04489"/>
<evidence type="ECO:0000256" key="5">
    <source>
        <dbReference type="SAM" id="Phobius"/>
    </source>
</evidence>
<feature type="transmembrane region" description="Helical" evidence="5">
    <location>
        <begin position="63"/>
        <end position="84"/>
    </location>
</feature>
<dbReference type="GO" id="GO:0016020">
    <property type="term" value="C:membrane"/>
    <property type="evidence" value="ECO:0007669"/>
    <property type="project" value="UniProtKB-SubCell"/>
</dbReference>
<dbReference type="InterPro" id="IPR036259">
    <property type="entry name" value="MFS_trans_sf"/>
</dbReference>
<dbReference type="PANTHER" id="PTHR23539">
    <property type="entry name" value="MFS TRANSPORTER"/>
    <property type="match status" value="1"/>
</dbReference>
<feature type="transmembrane region" description="Helical" evidence="5">
    <location>
        <begin position="96"/>
        <end position="114"/>
    </location>
</feature>
<dbReference type="PROSITE" id="PS50850">
    <property type="entry name" value="MFS"/>
    <property type="match status" value="1"/>
</dbReference>
<keyword evidence="8" id="KW-1185">Reference proteome</keyword>
<feature type="transmembrane region" description="Helical" evidence="5">
    <location>
        <begin position="324"/>
        <end position="347"/>
    </location>
</feature>
<dbReference type="Proteomes" id="UP000324974">
    <property type="component" value="Chromosome"/>
</dbReference>
<dbReference type="AlphaFoldDB" id="A0A5C1AFC2"/>
<evidence type="ECO:0000256" key="4">
    <source>
        <dbReference type="ARBA" id="ARBA00023136"/>
    </source>
</evidence>
<protein>
    <submittedName>
        <fullName evidence="7">MFS transporter</fullName>
    </submittedName>
</protein>
<dbReference type="PANTHER" id="PTHR23539:SF1">
    <property type="entry name" value="MAJOR FACILITATOR SUPERFAMILY (MFS) PROFILE DOMAIN-CONTAINING PROTEIN"/>
    <property type="match status" value="1"/>
</dbReference>
<evidence type="ECO:0000313" key="8">
    <source>
        <dbReference type="Proteomes" id="UP000324974"/>
    </source>
</evidence>
<dbReference type="SUPFAM" id="SSF103473">
    <property type="entry name" value="MFS general substrate transporter"/>
    <property type="match status" value="1"/>
</dbReference>
<name>A0A5C1AFC2_9BACT</name>
<feature type="transmembrane region" description="Helical" evidence="5">
    <location>
        <begin position="126"/>
        <end position="150"/>
    </location>
</feature>
<feature type="domain" description="Major facilitator superfamily (MFS) profile" evidence="6">
    <location>
        <begin position="186"/>
        <end position="422"/>
    </location>
</feature>
<evidence type="ECO:0000313" key="7">
    <source>
        <dbReference type="EMBL" id="QEL17500.1"/>
    </source>
</evidence>
<dbReference type="InterPro" id="IPR011701">
    <property type="entry name" value="MFS"/>
</dbReference>